<dbReference type="PANTHER" id="PTHR16019:SF5">
    <property type="entry name" value="BSD DOMAIN-CONTAINING PROTEIN 1"/>
    <property type="match status" value="1"/>
</dbReference>
<proteinExistence type="predicted"/>
<reference evidence="2" key="1">
    <citation type="journal article" date="2022" name="Int. J. Mol. Sci.">
        <title>Draft Genome of Tanacetum Coccineum: Genomic Comparison of Closely Related Tanacetum-Family Plants.</title>
        <authorList>
            <person name="Yamashiro T."/>
            <person name="Shiraishi A."/>
            <person name="Nakayama K."/>
            <person name="Satake H."/>
        </authorList>
    </citation>
    <scope>NUCLEOTIDE SEQUENCE</scope>
</reference>
<feature type="region of interest" description="Disordered" evidence="1">
    <location>
        <begin position="1"/>
        <end position="41"/>
    </location>
</feature>
<evidence type="ECO:0008006" key="4">
    <source>
        <dbReference type="Google" id="ProtNLM"/>
    </source>
</evidence>
<evidence type="ECO:0000313" key="3">
    <source>
        <dbReference type="Proteomes" id="UP001151760"/>
    </source>
</evidence>
<reference evidence="2" key="2">
    <citation type="submission" date="2022-01" db="EMBL/GenBank/DDBJ databases">
        <authorList>
            <person name="Yamashiro T."/>
            <person name="Shiraishi A."/>
            <person name="Satake H."/>
            <person name="Nakayama K."/>
        </authorList>
    </citation>
    <scope>NUCLEOTIDE SEQUENCE</scope>
</reference>
<feature type="compositionally biased region" description="Low complexity" evidence="1">
    <location>
        <begin position="22"/>
        <end position="41"/>
    </location>
</feature>
<gene>
    <name evidence="2" type="ORF">Tco_0892869</name>
</gene>
<comment type="caution">
    <text evidence="2">The sequence shown here is derived from an EMBL/GenBank/DDBJ whole genome shotgun (WGS) entry which is preliminary data.</text>
</comment>
<evidence type="ECO:0000313" key="2">
    <source>
        <dbReference type="EMBL" id="GJT22932.1"/>
    </source>
</evidence>
<organism evidence="2 3">
    <name type="scientific">Tanacetum coccineum</name>
    <dbReference type="NCBI Taxonomy" id="301880"/>
    <lineage>
        <taxon>Eukaryota</taxon>
        <taxon>Viridiplantae</taxon>
        <taxon>Streptophyta</taxon>
        <taxon>Embryophyta</taxon>
        <taxon>Tracheophyta</taxon>
        <taxon>Spermatophyta</taxon>
        <taxon>Magnoliopsida</taxon>
        <taxon>eudicotyledons</taxon>
        <taxon>Gunneridae</taxon>
        <taxon>Pentapetalae</taxon>
        <taxon>asterids</taxon>
        <taxon>campanulids</taxon>
        <taxon>Asterales</taxon>
        <taxon>Asteraceae</taxon>
        <taxon>Asteroideae</taxon>
        <taxon>Anthemideae</taxon>
        <taxon>Anthemidinae</taxon>
        <taxon>Tanacetum</taxon>
    </lineage>
</organism>
<keyword evidence="3" id="KW-1185">Reference proteome</keyword>
<protein>
    <recommendedName>
        <fullName evidence="4">BSD domain-containing protein</fullName>
    </recommendedName>
</protein>
<accession>A0ABQ5CA28</accession>
<dbReference type="PANTHER" id="PTHR16019">
    <property type="entry name" value="SYNAPSE-ASSOCIATED PROTEIN"/>
    <property type="match status" value="1"/>
</dbReference>
<dbReference type="Proteomes" id="UP001151760">
    <property type="component" value="Unassembled WGS sequence"/>
</dbReference>
<dbReference type="InterPro" id="IPR051494">
    <property type="entry name" value="BSD_domain-containing"/>
</dbReference>
<sequence>MNFFKSILSEEDPQPETTNSPSAASRTSVYTSSSSSEVSGTRAASFGAWSFGDLVKTITTRSESVLETYRRDLAEFGSGLRKESDLFREATNNAVKVIIPEPSKNSKLESVGNYSRFDSQLNSINNDIRTYIDDPTKDDEFDKWKLGFVLGEKRGEIAEILKNEKVDAIYREVVGGREGEVDEVSF</sequence>
<name>A0ABQ5CA28_9ASTR</name>
<dbReference type="EMBL" id="BQNB010014012">
    <property type="protein sequence ID" value="GJT22932.1"/>
    <property type="molecule type" value="Genomic_DNA"/>
</dbReference>
<evidence type="ECO:0000256" key="1">
    <source>
        <dbReference type="SAM" id="MobiDB-lite"/>
    </source>
</evidence>